<name>X1F3U9_9ZZZZ</name>
<accession>X1F3U9</accession>
<reference evidence="1" key="1">
    <citation type="journal article" date="2014" name="Front. Microbiol.">
        <title>High frequency of phylogenetically diverse reductive dehalogenase-homologous genes in deep subseafloor sedimentary metagenomes.</title>
        <authorList>
            <person name="Kawai M."/>
            <person name="Futagami T."/>
            <person name="Toyoda A."/>
            <person name="Takaki Y."/>
            <person name="Nishi S."/>
            <person name="Hori S."/>
            <person name="Arai W."/>
            <person name="Tsubouchi T."/>
            <person name="Morono Y."/>
            <person name="Uchiyama I."/>
            <person name="Ito T."/>
            <person name="Fujiyama A."/>
            <person name="Inagaki F."/>
            <person name="Takami H."/>
        </authorList>
    </citation>
    <scope>NUCLEOTIDE SEQUENCE</scope>
    <source>
        <strain evidence="1">Expedition CK06-06</strain>
    </source>
</reference>
<dbReference type="EMBL" id="BARU01009688">
    <property type="protein sequence ID" value="GAH40321.1"/>
    <property type="molecule type" value="Genomic_DNA"/>
</dbReference>
<feature type="non-terminal residue" evidence="1">
    <location>
        <position position="1"/>
    </location>
</feature>
<sequence>VQYSPHENINFTRRNMGIVKQKEYGDTILAFLEET</sequence>
<gene>
    <name evidence="1" type="ORF">S03H2_18651</name>
</gene>
<dbReference type="AlphaFoldDB" id="X1F3U9"/>
<protein>
    <submittedName>
        <fullName evidence="1">Uncharacterized protein</fullName>
    </submittedName>
</protein>
<organism evidence="1">
    <name type="scientific">marine sediment metagenome</name>
    <dbReference type="NCBI Taxonomy" id="412755"/>
    <lineage>
        <taxon>unclassified sequences</taxon>
        <taxon>metagenomes</taxon>
        <taxon>ecological metagenomes</taxon>
    </lineage>
</organism>
<evidence type="ECO:0000313" key="1">
    <source>
        <dbReference type="EMBL" id="GAH40321.1"/>
    </source>
</evidence>
<comment type="caution">
    <text evidence="1">The sequence shown here is derived from an EMBL/GenBank/DDBJ whole genome shotgun (WGS) entry which is preliminary data.</text>
</comment>
<proteinExistence type="predicted"/>